<dbReference type="SUPFAM" id="SSF53697">
    <property type="entry name" value="SIS domain"/>
    <property type="match status" value="1"/>
</dbReference>
<dbReference type="Gene3D" id="3.40.50.10490">
    <property type="entry name" value="Glucose-6-phosphate isomerase like protein, domain 1"/>
    <property type="match status" value="2"/>
</dbReference>
<dbReference type="HAMAP" id="MF_00473">
    <property type="entry name" value="G6P_isomerase"/>
    <property type="match status" value="1"/>
</dbReference>
<dbReference type="PANTHER" id="PTHR11469">
    <property type="entry name" value="GLUCOSE-6-PHOSPHATE ISOMERASE"/>
    <property type="match status" value="1"/>
</dbReference>
<name>A0A917KFC7_9BACL</name>
<evidence type="ECO:0000256" key="9">
    <source>
        <dbReference type="RuleBase" id="RU000612"/>
    </source>
</evidence>
<protein>
    <recommendedName>
        <fullName evidence="8">Glucose-6-phosphate isomerase</fullName>
        <shortName evidence="8">GPI</shortName>
        <ecNumber evidence="8">5.3.1.9</ecNumber>
    </recommendedName>
    <alternativeName>
        <fullName evidence="8">Phosphoglucose isomerase</fullName>
        <shortName evidence="8">PGI</shortName>
    </alternativeName>
    <alternativeName>
        <fullName evidence="8">Phosphohexose isomerase</fullName>
        <shortName evidence="8">PHI</shortName>
    </alternativeName>
</protein>
<reference evidence="10" key="1">
    <citation type="journal article" date="2014" name="Int. J. Syst. Evol. Microbiol.">
        <title>Complete genome sequence of Corynebacterium casei LMG S-19264T (=DSM 44701T), isolated from a smear-ripened cheese.</title>
        <authorList>
            <consortium name="US DOE Joint Genome Institute (JGI-PGF)"/>
            <person name="Walter F."/>
            <person name="Albersmeier A."/>
            <person name="Kalinowski J."/>
            <person name="Ruckert C."/>
        </authorList>
    </citation>
    <scope>NUCLEOTIDE SEQUENCE</scope>
    <source>
        <strain evidence="10">JCM 18487</strain>
    </source>
</reference>
<gene>
    <name evidence="8 10" type="primary">pgi</name>
    <name evidence="10" type="ORF">GCM10010885_17110</name>
</gene>
<accession>A0A917KFC7</accession>
<dbReference type="InterPro" id="IPR001672">
    <property type="entry name" value="G6P_Isomerase"/>
</dbReference>
<evidence type="ECO:0000313" key="11">
    <source>
        <dbReference type="Proteomes" id="UP000637695"/>
    </source>
</evidence>
<dbReference type="CDD" id="cd05016">
    <property type="entry name" value="SIS_PGI_2"/>
    <property type="match status" value="1"/>
</dbReference>
<comment type="similarity">
    <text evidence="2 8 9">Belongs to the GPI family.</text>
</comment>
<comment type="subcellular location">
    <subcellularLocation>
        <location evidence="8">Cytoplasm</location>
    </subcellularLocation>
</comment>
<keyword evidence="11" id="KW-1185">Reference proteome</keyword>
<dbReference type="InterPro" id="IPR035482">
    <property type="entry name" value="SIS_PGI_2"/>
</dbReference>
<dbReference type="EC" id="5.3.1.9" evidence="8"/>
<comment type="pathway">
    <text evidence="1 8 9">Carbohydrate degradation; glycolysis; D-glyceraldehyde 3-phosphate and glycerone phosphate from D-glucose: step 2/4.</text>
</comment>
<keyword evidence="4 8" id="KW-0963">Cytoplasm</keyword>
<dbReference type="PROSITE" id="PS00765">
    <property type="entry name" value="P_GLUCOSE_ISOMERASE_1"/>
    <property type="match status" value="1"/>
</dbReference>
<evidence type="ECO:0000256" key="7">
    <source>
        <dbReference type="ARBA" id="ARBA00029321"/>
    </source>
</evidence>
<dbReference type="GO" id="GO:0006094">
    <property type="term" value="P:gluconeogenesis"/>
    <property type="evidence" value="ECO:0007669"/>
    <property type="project" value="UniProtKB-UniRule"/>
</dbReference>
<evidence type="ECO:0000256" key="3">
    <source>
        <dbReference type="ARBA" id="ARBA00022432"/>
    </source>
</evidence>
<keyword evidence="5 8" id="KW-0324">Glycolysis</keyword>
<dbReference type="PROSITE" id="PS51463">
    <property type="entry name" value="P_GLUCOSE_ISOMERASE_3"/>
    <property type="match status" value="1"/>
</dbReference>
<feature type="active site" evidence="8">
    <location>
        <position position="424"/>
    </location>
</feature>
<dbReference type="GO" id="GO:0051156">
    <property type="term" value="P:glucose 6-phosphate metabolic process"/>
    <property type="evidence" value="ECO:0007669"/>
    <property type="project" value="TreeGrafter"/>
</dbReference>
<dbReference type="InterPro" id="IPR046348">
    <property type="entry name" value="SIS_dom_sf"/>
</dbReference>
<feature type="active site" description="Proton donor" evidence="8">
    <location>
        <position position="289"/>
    </location>
</feature>
<dbReference type="AlphaFoldDB" id="A0A917KFC7"/>
<dbReference type="GO" id="GO:0097367">
    <property type="term" value="F:carbohydrate derivative binding"/>
    <property type="evidence" value="ECO:0007669"/>
    <property type="project" value="InterPro"/>
</dbReference>
<dbReference type="CDD" id="cd05015">
    <property type="entry name" value="SIS_PGI_1"/>
    <property type="match status" value="1"/>
</dbReference>
<dbReference type="PROSITE" id="PS00174">
    <property type="entry name" value="P_GLUCOSE_ISOMERASE_2"/>
    <property type="match status" value="1"/>
</dbReference>
<dbReference type="RefSeq" id="WP_188882440.1">
    <property type="nucleotide sequence ID" value="NZ_BMOY01000026.1"/>
</dbReference>
<dbReference type="FunFam" id="3.40.50.10490:FF:000016">
    <property type="entry name" value="Glucose-6-phosphate isomerase"/>
    <property type="match status" value="1"/>
</dbReference>
<organism evidence="10 11">
    <name type="scientific">Alicyclobacillus cellulosilyticus</name>
    <dbReference type="NCBI Taxonomy" id="1003997"/>
    <lineage>
        <taxon>Bacteria</taxon>
        <taxon>Bacillati</taxon>
        <taxon>Bacillota</taxon>
        <taxon>Bacilli</taxon>
        <taxon>Bacillales</taxon>
        <taxon>Alicyclobacillaceae</taxon>
        <taxon>Alicyclobacillus</taxon>
    </lineage>
</organism>
<dbReference type="GO" id="GO:0004347">
    <property type="term" value="F:glucose-6-phosphate isomerase activity"/>
    <property type="evidence" value="ECO:0007669"/>
    <property type="project" value="UniProtKB-UniRule"/>
</dbReference>
<dbReference type="FunFam" id="3.40.50.10490:FF:000015">
    <property type="entry name" value="Glucose-6-phosphate isomerase"/>
    <property type="match status" value="1"/>
</dbReference>
<evidence type="ECO:0000256" key="1">
    <source>
        <dbReference type="ARBA" id="ARBA00004926"/>
    </source>
</evidence>
<dbReference type="GO" id="GO:0006096">
    <property type="term" value="P:glycolytic process"/>
    <property type="evidence" value="ECO:0007669"/>
    <property type="project" value="UniProtKB-UniRule"/>
</dbReference>
<comment type="function">
    <text evidence="8">Catalyzes the reversible isomerization of glucose-6-phosphate to fructose-6-phosphate.</text>
</comment>
<comment type="caution">
    <text evidence="10">The sequence shown here is derived from an EMBL/GenBank/DDBJ whole genome shotgun (WGS) entry which is preliminary data.</text>
</comment>
<dbReference type="InterPro" id="IPR018189">
    <property type="entry name" value="Phosphoglucose_isomerase_CS"/>
</dbReference>
<proteinExistence type="inferred from homology"/>
<evidence type="ECO:0000313" key="10">
    <source>
        <dbReference type="EMBL" id="GGJ08575.1"/>
    </source>
</evidence>
<dbReference type="Pfam" id="PF00342">
    <property type="entry name" value="PGI"/>
    <property type="match status" value="1"/>
</dbReference>
<dbReference type="GO" id="GO:0005829">
    <property type="term" value="C:cytosol"/>
    <property type="evidence" value="ECO:0007669"/>
    <property type="project" value="TreeGrafter"/>
</dbReference>
<evidence type="ECO:0000256" key="4">
    <source>
        <dbReference type="ARBA" id="ARBA00022490"/>
    </source>
</evidence>
<comment type="pathway">
    <text evidence="8">Carbohydrate biosynthesis; gluconeogenesis.</text>
</comment>
<dbReference type="PANTHER" id="PTHR11469:SF1">
    <property type="entry name" value="GLUCOSE-6-PHOSPHATE ISOMERASE"/>
    <property type="match status" value="1"/>
</dbReference>
<keyword evidence="3 8" id="KW-0312">Gluconeogenesis</keyword>
<evidence type="ECO:0000256" key="5">
    <source>
        <dbReference type="ARBA" id="ARBA00023152"/>
    </source>
</evidence>
<keyword evidence="6 8" id="KW-0413">Isomerase</keyword>
<evidence type="ECO:0000256" key="6">
    <source>
        <dbReference type="ARBA" id="ARBA00023235"/>
    </source>
</evidence>
<dbReference type="Proteomes" id="UP000637695">
    <property type="component" value="Unassembled WGS sequence"/>
</dbReference>
<dbReference type="NCBIfam" id="NF010697">
    <property type="entry name" value="PRK14097.1"/>
    <property type="match status" value="1"/>
</dbReference>
<comment type="caution">
    <text evidence="8">Lacks conserved residue(s) required for the propagation of feature annotation.</text>
</comment>
<dbReference type="PRINTS" id="PR00662">
    <property type="entry name" value="G6PISOMERASE"/>
</dbReference>
<dbReference type="EMBL" id="BMOY01000026">
    <property type="protein sequence ID" value="GGJ08575.1"/>
    <property type="molecule type" value="Genomic_DNA"/>
</dbReference>
<dbReference type="GO" id="GO:0048029">
    <property type="term" value="F:monosaccharide binding"/>
    <property type="evidence" value="ECO:0007669"/>
    <property type="project" value="TreeGrafter"/>
</dbReference>
<evidence type="ECO:0000256" key="2">
    <source>
        <dbReference type="ARBA" id="ARBA00006604"/>
    </source>
</evidence>
<sequence length="449" mass="49261">MAVRFDWKFAQGFVHPDELDKLQPFVTDVHQRLHAGEVPGNDFLGWIHLPSQTLARGVEDILAAADEIRQLADALVVIGIGGSYLGARAAFEWVKPEYYNQLPREVRGGPELYFAGNHLSAAGLKDLLRVLDGKRVVLNVISKSGTTTEPAVAFRVLRDWLVRQAGAAEAKRRIYVTTDRARGALKQLADAEGYRTFVIPDDVGGRYSVLTPVGLLPLAAVGVDIVALLSGAAAAEEALATPSLADNPAYRYAALRNILLRKGKTTEVLAYYEPALRMFAEWWKQLFGESEGKDQKGLYPSSMGFTTDLHSLGQYVQEGMRTLFETVVRVVRDDTGLTLPSDPSVDDGLEYLAGRSIAWINDQARLGTQLAHADGGVPNLLVEVEDRREQSLGELFYFFELACAASGLLLGVNPFDQPGVEAYKRNMFALLGKPGFEAMQAKLRERLGP</sequence>
<dbReference type="InterPro" id="IPR035476">
    <property type="entry name" value="SIS_PGI_1"/>
</dbReference>
<comment type="catalytic activity">
    <reaction evidence="7 8 9">
        <text>alpha-D-glucose 6-phosphate = beta-D-fructose 6-phosphate</text>
        <dbReference type="Rhea" id="RHEA:11816"/>
        <dbReference type="ChEBI" id="CHEBI:57634"/>
        <dbReference type="ChEBI" id="CHEBI:58225"/>
        <dbReference type="EC" id="5.3.1.9"/>
    </reaction>
</comment>
<reference evidence="10" key="2">
    <citation type="submission" date="2020-09" db="EMBL/GenBank/DDBJ databases">
        <authorList>
            <person name="Sun Q."/>
            <person name="Ohkuma M."/>
        </authorList>
    </citation>
    <scope>NUCLEOTIDE SEQUENCE</scope>
    <source>
        <strain evidence="10">JCM 18487</strain>
    </source>
</reference>
<evidence type="ECO:0000256" key="8">
    <source>
        <dbReference type="HAMAP-Rule" id="MF_00473"/>
    </source>
</evidence>